<reference evidence="2 3" key="1">
    <citation type="submission" date="2019-02" db="EMBL/GenBank/DDBJ databases">
        <title>Opniocepnalus argus genome.</title>
        <authorList>
            <person name="Zhou C."/>
            <person name="Xiao S."/>
        </authorList>
    </citation>
    <scope>NUCLEOTIDE SEQUENCE [LARGE SCALE GENOMIC DNA]</scope>
    <source>
        <strain evidence="2">OARG1902GOOAL</strain>
        <tissue evidence="2">Muscle</tissue>
    </source>
</reference>
<feature type="compositionally biased region" description="Basic and acidic residues" evidence="1">
    <location>
        <begin position="62"/>
        <end position="73"/>
    </location>
</feature>
<dbReference type="AlphaFoldDB" id="A0A6G1QBN9"/>
<accession>A0A6G1QBN9</accession>
<feature type="compositionally biased region" description="Basic and acidic residues" evidence="1">
    <location>
        <begin position="79"/>
        <end position="95"/>
    </location>
</feature>
<name>A0A6G1QBN9_CHAAH</name>
<keyword evidence="3" id="KW-1185">Reference proteome</keyword>
<sequence length="95" mass="11108">MLMDGYKRRSACMTEAPVVLKLQCFCVTHHGCATFTMLSRQCGPLTTQQLLSPRASPPSEPKGNRMTREERADRNRKRESRDRLKRDKDDRRNKR</sequence>
<evidence type="ECO:0000313" key="2">
    <source>
        <dbReference type="EMBL" id="KAF3699819.1"/>
    </source>
</evidence>
<organism evidence="2 3">
    <name type="scientific">Channa argus</name>
    <name type="common">Northern snakehead</name>
    <name type="synonym">Ophicephalus argus</name>
    <dbReference type="NCBI Taxonomy" id="215402"/>
    <lineage>
        <taxon>Eukaryota</taxon>
        <taxon>Metazoa</taxon>
        <taxon>Chordata</taxon>
        <taxon>Craniata</taxon>
        <taxon>Vertebrata</taxon>
        <taxon>Euteleostomi</taxon>
        <taxon>Actinopterygii</taxon>
        <taxon>Neopterygii</taxon>
        <taxon>Teleostei</taxon>
        <taxon>Neoteleostei</taxon>
        <taxon>Acanthomorphata</taxon>
        <taxon>Anabantaria</taxon>
        <taxon>Anabantiformes</taxon>
        <taxon>Channoidei</taxon>
        <taxon>Channidae</taxon>
        <taxon>Channa</taxon>
    </lineage>
</organism>
<evidence type="ECO:0000313" key="3">
    <source>
        <dbReference type="Proteomes" id="UP000503349"/>
    </source>
</evidence>
<reference evidence="3" key="2">
    <citation type="submission" date="2019-02" db="EMBL/GenBank/DDBJ databases">
        <title>Opniocepnalus argus Var Kimnra genome.</title>
        <authorList>
            <person name="Zhou C."/>
            <person name="Xiao S."/>
        </authorList>
    </citation>
    <scope>NUCLEOTIDE SEQUENCE [LARGE SCALE GENOMIC DNA]</scope>
</reference>
<dbReference type="EMBL" id="CM015726">
    <property type="protein sequence ID" value="KAF3699819.1"/>
    <property type="molecule type" value="Genomic_DNA"/>
</dbReference>
<protein>
    <submittedName>
        <fullName evidence="2">Uncharacterized protein</fullName>
    </submittedName>
</protein>
<evidence type="ECO:0000256" key="1">
    <source>
        <dbReference type="SAM" id="MobiDB-lite"/>
    </source>
</evidence>
<proteinExistence type="predicted"/>
<gene>
    <name evidence="2" type="ORF">EXN66_Car015506</name>
</gene>
<feature type="region of interest" description="Disordered" evidence="1">
    <location>
        <begin position="48"/>
        <end position="95"/>
    </location>
</feature>
<dbReference type="Proteomes" id="UP000503349">
    <property type="component" value="Chromosome 15"/>
</dbReference>